<dbReference type="GO" id="GO:0008146">
    <property type="term" value="F:sulfotransferase activity"/>
    <property type="evidence" value="ECO:0007669"/>
    <property type="project" value="InterPro"/>
</dbReference>
<evidence type="ECO:0000313" key="5">
    <source>
        <dbReference type="Proteomes" id="UP000887568"/>
    </source>
</evidence>
<evidence type="ECO:0000256" key="2">
    <source>
        <dbReference type="ARBA" id="ARBA00022679"/>
    </source>
</evidence>
<dbReference type="OrthoDB" id="205623at2759"/>
<dbReference type="GeneID" id="119721936"/>
<dbReference type="RefSeq" id="XP_038047831.1">
    <property type="nucleotide sequence ID" value="XM_038191903.1"/>
</dbReference>
<dbReference type="SUPFAM" id="SSF52540">
    <property type="entry name" value="P-loop containing nucleoside triphosphate hydrolases"/>
    <property type="match status" value="1"/>
</dbReference>
<dbReference type="InterPro" id="IPR027417">
    <property type="entry name" value="P-loop_NTPase"/>
</dbReference>
<dbReference type="PANTHER" id="PTHR11783">
    <property type="entry name" value="SULFOTRANSFERASE SULT"/>
    <property type="match status" value="1"/>
</dbReference>
<organism evidence="4 5">
    <name type="scientific">Patiria miniata</name>
    <name type="common">Bat star</name>
    <name type="synonym">Asterina miniata</name>
    <dbReference type="NCBI Taxonomy" id="46514"/>
    <lineage>
        <taxon>Eukaryota</taxon>
        <taxon>Metazoa</taxon>
        <taxon>Echinodermata</taxon>
        <taxon>Eleutherozoa</taxon>
        <taxon>Asterozoa</taxon>
        <taxon>Asteroidea</taxon>
        <taxon>Valvatacea</taxon>
        <taxon>Valvatida</taxon>
        <taxon>Asterinidae</taxon>
        <taxon>Patiria</taxon>
    </lineage>
</organism>
<keyword evidence="5" id="KW-1185">Reference proteome</keyword>
<dbReference type="InterPro" id="IPR000863">
    <property type="entry name" value="Sulfotransferase_dom"/>
</dbReference>
<evidence type="ECO:0000256" key="1">
    <source>
        <dbReference type="ARBA" id="ARBA00005771"/>
    </source>
</evidence>
<dbReference type="AlphaFoldDB" id="A0A913ZA03"/>
<feature type="domain" description="Sulfotransferase" evidence="3">
    <location>
        <begin position="62"/>
        <end position="318"/>
    </location>
</feature>
<dbReference type="Pfam" id="PF00685">
    <property type="entry name" value="Sulfotransfer_1"/>
    <property type="match status" value="1"/>
</dbReference>
<dbReference type="EnsemblMetazoa" id="XM_038191891.1">
    <property type="protein sequence ID" value="XP_038047819.1"/>
    <property type="gene ID" value="LOC119721936"/>
</dbReference>
<comment type="similarity">
    <text evidence="1">Belongs to the sulfotransferase 1 family.</text>
</comment>
<evidence type="ECO:0000259" key="3">
    <source>
        <dbReference type="Pfam" id="PF00685"/>
    </source>
</evidence>
<dbReference type="Gene3D" id="3.40.50.300">
    <property type="entry name" value="P-loop containing nucleotide triphosphate hydrolases"/>
    <property type="match status" value="1"/>
</dbReference>
<dbReference type="EnsemblMetazoa" id="XM_038191903.1">
    <property type="protein sequence ID" value="XP_038047831.1"/>
    <property type="gene ID" value="LOC119721944"/>
</dbReference>
<dbReference type="Proteomes" id="UP000887568">
    <property type="component" value="Unplaced"/>
</dbReference>
<sequence>MAANPLLSLLPATINGKTHTELLQEIQEFNALRGVHELDGNHYAWLMPRDNFDALKTFQVRDDDIYMVTFPKSGTHWLGEIIDYVMSEGRDDFDRTNMSAVLEITMEADPSKFASATPGYKILETMASPRIMGTHCLPNLLPPQVMDKKPKMFYLARNPKDLMVSYFIFIKPFLTPTLQTWEGFLFMLVAGQMVGGSWFDHVLSYWERRNDDNLLFLKYEDLHKDLKGNIRKVAAHLGKNLSDDVIDKIAERVTLAGMQKTYKNIEEAHGEKGKKMTHLFGMAPYLRKGKVGGWKEVFTAEQSALFDMIYAEKMKGSGLDFDFEL</sequence>
<proteinExistence type="inferred from homology"/>
<dbReference type="RefSeq" id="XP_038047819.1">
    <property type="nucleotide sequence ID" value="XM_038191891.1"/>
</dbReference>
<dbReference type="EnsemblMetazoa" id="XM_038191890.1">
    <property type="protein sequence ID" value="XP_038047818.1"/>
    <property type="gene ID" value="LOC119721936"/>
</dbReference>
<dbReference type="GeneID" id="119721944"/>
<keyword evidence="2" id="KW-0808">Transferase</keyword>
<accession>A0A913ZA03</accession>
<dbReference type="OMA" id="AMSGERT"/>
<protein>
    <recommendedName>
        <fullName evidence="3">Sulfotransferase domain-containing protein</fullName>
    </recommendedName>
</protein>
<evidence type="ECO:0000313" key="4">
    <source>
        <dbReference type="EnsemblMetazoa" id="XP_038047831.1"/>
    </source>
</evidence>
<name>A0A913ZA03_PATMI</name>
<reference evidence="4" key="1">
    <citation type="submission" date="2022-11" db="UniProtKB">
        <authorList>
            <consortium name="EnsemblMetazoa"/>
        </authorList>
    </citation>
    <scope>IDENTIFICATION</scope>
</reference>
<dbReference type="RefSeq" id="XP_038047818.1">
    <property type="nucleotide sequence ID" value="XM_038191890.1"/>
</dbReference>